<evidence type="ECO:0000256" key="3">
    <source>
        <dbReference type="ARBA" id="ARBA00022777"/>
    </source>
</evidence>
<dbReference type="PANTHER" id="PTHR10584:SF166">
    <property type="entry name" value="RIBOKINASE"/>
    <property type="match status" value="1"/>
</dbReference>
<dbReference type="InterPro" id="IPR011611">
    <property type="entry name" value="PfkB_dom"/>
</dbReference>
<dbReference type="PRINTS" id="PR00990">
    <property type="entry name" value="RIBOKINASE"/>
</dbReference>
<dbReference type="AlphaFoldDB" id="A0A7J3QFY2"/>
<comment type="caution">
    <text evidence="6">The sequence shown here is derived from an EMBL/GenBank/DDBJ whole genome shotgun (WGS) entry which is preliminary data.</text>
</comment>
<keyword evidence="4" id="KW-1133">Transmembrane helix</keyword>
<reference evidence="6" key="1">
    <citation type="journal article" date="2020" name="mSystems">
        <title>Genome- and Community-Level Interaction Insights into Carbon Utilization and Element Cycling Functions of Hydrothermarchaeota in Hydrothermal Sediment.</title>
        <authorList>
            <person name="Zhou Z."/>
            <person name="Liu Y."/>
            <person name="Xu W."/>
            <person name="Pan J."/>
            <person name="Luo Z.H."/>
            <person name="Li M."/>
        </authorList>
    </citation>
    <scope>NUCLEOTIDE SEQUENCE [LARGE SCALE GENOMIC DNA]</scope>
    <source>
        <strain evidence="6">SpSt-721</strain>
    </source>
</reference>
<dbReference type="Gene3D" id="3.40.1190.20">
    <property type="match status" value="1"/>
</dbReference>
<evidence type="ECO:0000313" key="6">
    <source>
        <dbReference type="EMBL" id="HGV67083.1"/>
    </source>
</evidence>
<comment type="similarity">
    <text evidence="1">Belongs to the carbohydrate kinase PfkB family.</text>
</comment>
<dbReference type="PANTHER" id="PTHR10584">
    <property type="entry name" value="SUGAR KINASE"/>
    <property type="match status" value="1"/>
</dbReference>
<dbReference type="Pfam" id="PF00294">
    <property type="entry name" value="PfkB"/>
    <property type="match status" value="1"/>
</dbReference>
<keyword evidence="4" id="KW-0472">Membrane</keyword>
<evidence type="ECO:0000256" key="4">
    <source>
        <dbReference type="SAM" id="Phobius"/>
    </source>
</evidence>
<name>A0A7J3QFY2_9CREN</name>
<dbReference type="InterPro" id="IPR002139">
    <property type="entry name" value="Ribo/fructo_kinase"/>
</dbReference>
<gene>
    <name evidence="6" type="ORF">ENV02_04640</name>
</gene>
<dbReference type="GO" id="GO:0006796">
    <property type="term" value="P:phosphate-containing compound metabolic process"/>
    <property type="evidence" value="ECO:0007669"/>
    <property type="project" value="UniProtKB-ARBA"/>
</dbReference>
<dbReference type="InterPro" id="IPR029056">
    <property type="entry name" value="Ribokinase-like"/>
</dbReference>
<feature type="domain" description="Carbohydrate kinase PfkB" evidence="5">
    <location>
        <begin position="26"/>
        <end position="305"/>
    </location>
</feature>
<accession>A0A7J3QFY2</accession>
<protein>
    <submittedName>
        <fullName evidence="6">Carbohydrate kinase family protein</fullName>
    </submittedName>
</protein>
<keyword evidence="4" id="KW-0812">Transmembrane</keyword>
<keyword evidence="2" id="KW-0808">Transferase</keyword>
<keyword evidence="3 6" id="KW-0418">Kinase</keyword>
<dbReference type="EMBL" id="DTET01000245">
    <property type="protein sequence ID" value="HGV67083.1"/>
    <property type="molecule type" value="Genomic_DNA"/>
</dbReference>
<dbReference type="SUPFAM" id="SSF53613">
    <property type="entry name" value="Ribokinase-like"/>
    <property type="match status" value="1"/>
</dbReference>
<evidence type="ECO:0000256" key="1">
    <source>
        <dbReference type="ARBA" id="ARBA00010688"/>
    </source>
</evidence>
<evidence type="ECO:0000259" key="5">
    <source>
        <dbReference type="Pfam" id="PF00294"/>
    </source>
</evidence>
<evidence type="ECO:0000256" key="2">
    <source>
        <dbReference type="ARBA" id="ARBA00022679"/>
    </source>
</evidence>
<organism evidence="6">
    <name type="scientific">Ignisphaera aggregans</name>
    <dbReference type="NCBI Taxonomy" id="334771"/>
    <lineage>
        <taxon>Archaea</taxon>
        <taxon>Thermoproteota</taxon>
        <taxon>Thermoprotei</taxon>
        <taxon>Desulfurococcales</taxon>
        <taxon>Desulfurococcaceae</taxon>
        <taxon>Ignisphaera</taxon>
    </lineage>
</organism>
<sequence length="336" mass="37284">MALYRSIHLLHIVEIFSVMFLAIYIAGRVNIDTIVEVDDIFLSGRKYVGRVISECIGGSGANIAIAIARFNKKLNPKLIASIGRDYADYIIDMLSSEGVDTSKMSIYSYMSGRAYVFIDKRCEATIVTIPGANEYPPDRDRYMDISDANALVVANIDRATALNLMNIVRGLDIPIFLDPGKSWFSVDYLNSIENKCFILPNRYEFREIFGIDVDRNLQDIHAIDSRCIVVVKLGAEGAVAIDKNSWEVIKVSPLDIEGLGLKAKTTAGCGDIFTGVFTARYLESRDIVDSIEYASIAAGLKRSKILSSDAPIREEIEDALTSARRRGLMSITIRKL</sequence>
<feature type="transmembrane region" description="Helical" evidence="4">
    <location>
        <begin position="7"/>
        <end position="27"/>
    </location>
</feature>
<dbReference type="GO" id="GO:0016301">
    <property type="term" value="F:kinase activity"/>
    <property type="evidence" value="ECO:0007669"/>
    <property type="project" value="UniProtKB-KW"/>
</dbReference>
<proteinExistence type="inferred from homology"/>